<evidence type="ECO:0000256" key="2">
    <source>
        <dbReference type="SAM" id="SignalP"/>
    </source>
</evidence>
<dbReference type="NCBIfam" id="TIGR04183">
    <property type="entry name" value="Por_Secre_tail"/>
    <property type="match status" value="1"/>
</dbReference>
<evidence type="ECO:0000313" key="4">
    <source>
        <dbReference type="EMBL" id="MBK1897448.1"/>
    </source>
</evidence>
<dbReference type="InterPro" id="IPR026444">
    <property type="entry name" value="Secre_tail"/>
</dbReference>
<feature type="signal peptide" evidence="2">
    <location>
        <begin position="1"/>
        <end position="20"/>
    </location>
</feature>
<sequence length="442" mass="50135">MLKKLLFFIFFLSLYQLSNAQNEFITIWKPGSSQQIKFPGRGTNFNVYWEEIGYTQHNGIINNVTSVTEFIINFGTSLNPVPTNATYRVKISNGNGAFTQIRFFDNTLIPIYNNTDYIKLLDVSQWGNIQWQSFEDAFVLCTNLNVTATDIPNLNSVTSLRQMFYICGSMVGNPSFSTWNTSSVTTMYNMFADAENFNQPIGNWNVSNVTDMYGVFDNSRKFNQSLENWNTSNVTKMDHMFHGAVAFNQDISSWDTSNVIDMEEMFHSATSFNQNIGNWNLSALTNAKDMFLDSGLNCQNYDHIIFGWNMNTVTPNGINMGSASPLIYSNPLAVNARNNLITNKTWTITGDAYNGECQSFLSTSDVLVHNEISIYPNPATDFIYIKNAKGFDNYKIFDMSGRIVLQSSLHDDKINISSLTKGNYILQIISKNKTETLKFIKK</sequence>
<protein>
    <submittedName>
        <fullName evidence="4">BspA family leucine-rich repeat surface protein</fullName>
    </submittedName>
</protein>
<proteinExistence type="predicted"/>
<keyword evidence="1 2" id="KW-0732">Signal</keyword>
<feature type="chain" id="PRO_5045401697" evidence="2">
    <location>
        <begin position="21"/>
        <end position="442"/>
    </location>
</feature>
<evidence type="ECO:0000256" key="1">
    <source>
        <dbReference type="ARBA" id="ARBA00022729"/>
    </source>
</evidence>
<gene>
    <name evidence="4" type="ORF">JHL15_16905</name>
</gene>
<reference evidence="5" key="1">
    <citation type="submission" date="2021-01" db="EMBL/GenBank/DDBJ databases">
        <title>Genome public.</title>
        <authorList>
            <person name="Liu C."/>
            <person name="Sun Q."/>
        </authorList>
    </citation>
    <scope>NUCLEOTIDE SEQUENCE [LARGE SCALE GENOMIC DNA]</scope>
    <source>
        <strain evidence="5">YIM B02567</strain>
    </source>
</reference>
<evidence type="ECO:0000313" key="5">
    <source>
        <dbReference type="Proteomes" id="UP000628669"/>
    </source>
</evidence>
<dbReference type="EMBL" id="JAENHK010000010">
    <property type="protein sequence ID" value="MBK1897448.1"/>
    <property type="molecule type" value="Genomic_DNA"/>
</dbReference>
<dbReference type="InterPro" id="IPR011889">
    <property type="entry name" value="Liste_lipo_26"/>
</dbReference>
<dbReference type="Proteomes" id="UP000628669">
    <property type="component" value="Unassembled WGS sequence"/>
</dbReference>
<dbReference type="Pfam" id="PF18962">
    <property type="entry name" value="Por_Secre_tail"/>
    <property type="match status" value="1"/>
</dbReference>
<accession>A0ABS1FYN5</accession>
<dbReference type="NCBIfam" id="TIGR02167">
    <property type="entry name" value="Liste_lipo_26"/>
    <property type="match status" value="2"/>
</dbReference>
<dbReference type="Pfam" id="PF03382">
    <property type="entry name" value="DUF285"/>
    <property type="match status" value="1"/>
</dbReference>
<organism evidence="4 5">
    <name type="scientific">Chryseobacterium paridis</name>
    <dbReference type="NCBI Taxonomy" id="2800328"/>
    <lineage>
        <taxon>Bacteria</taxon>
        <taxon>Pseudomonadati</taxon>
        <taxon>Bacteroidota</taxon>
        <taxon>Flavobacteriia</taxon>
        <taxon>Flavobacteriales</taxon>
        <taxon>Weeksellaceae</taxon>
        <taxon>Chryseobacterium group</taxon>
        <taxon>Chryseobacterium</taxon>
    </lineage>
</organism>
<comment type="caution">
    <text evidence="4">The sequence shown here is derived from an EMBL/GenBank/DDBJ whole genome shotgun (WGS) entry which is preliminary data.</text>
</comment>
<dbReference type="InterPro" id="IPR005046">
    <property type="entry name" value="DUF285"/>
</dbReference>
<keyword evidence="5" id="KW-1185">Reference proteome</keyword>
<feature type="domain" description="Secretion system C-terminal sorting" evidence="3">
    <location>
        <begin position="374"/>
        <end position="440"/>
    </location>
</feature>
<dbReference type="RefSeq" id="WP_200247656.1">
    <property type="nucleotide sequence ID" value="NZ_JAENHK010000010.1"/>
</dbReference>
<evidence type="ECO:0000259" key="3">
    <source>
        <dbReference type="Pfam" id="PF18962"/>
    </source>
</evidence>
<name>A0ABS1FYN5_9FLAO</name>